<evidence type="ECO:0000256" key="5">
    <source>
        <dbReference type="SAM" id="Phobius"/>
    </source>
</evidence>
<evidence type="ECO:0000256" key="3">
    <source>
        <dbReference type="ARBA" id="ARBA00034247"/>
    </source>
</evidence>
<dbReference type="CDD" id="cd01949">
    <property type="entry name" value="GGDEF"/>
    <property type="match status" value="1"/>
</dbReference>
<dbReference type="InterPro" id="IPR043128">
    <property type="entry name" value="Rev_trsase/Diguanyl_cyclase"/>
</dbReference>
<keyword evidence="5" id="KW-0472">Membrane</keyword>
<dbReference type="GO" id="GO:0052621">
    <property type="term" value="F:diguanylate cyclase activity"/>
    <property type="evidence" value="ECO:0007669"/>
    <property type="project" value="UniProtKB-EC"/>
</dbReference>
<dbReference type="NCBIfam" id="TIGR00254">
    <property type="entry name" value="GGDEF"/>
    <property type="match status" value="1"/>
</dbReference>
<organism evidence="7 8">
    <name type="scientific">Halomonas saccharevitans</name>
    <dbReference type="NCBI Taxonomy" id="416872"/>
    <lineage>
        <taxon>Bacteria</taxon>
        <taxon>Pseudomonadati</taxon>
        <taxon>Pseudomonadota</taxon>
        <taxon>Gammaproteobacteria</taxon>
        <taxon>Oceanospirillales</taxon>
        <taxon>Halomonadaceae</taxon>
        <taxon>Halomonas</taxon>
    </lineage>
</organism>
<dbReference type="InterPro" id="IPR029787">
    <property type="entry name" value="Nucleotide_cyclase"/>
</dbReference>
<feature type="region of interest" description="Disordered" evidence="4">
    <location>
        <begin position="376"/>
        <end position="405"/>
    </location>
</feature>
<dbReference type="OrthoDB" id="9812260at2"/>
<dbReference type="FunFam" id="3.30.70.270:FF:000001">
    <property type="entry name" value="Diguanylate cyclase domain protein"/>
    <property type="match status" value="1"/>
</dbReference>
<proteinExistence type="predicted"/>
<dbReference type="PANTHER" id="PTHR45138">
    <property type="entry name" value="REGULATORY COMPONENTS OF SENSORY TRANSDUCTION SYSTEM"/>
    <property type="match status" value="1"/>
</dbReference>
<evidence type="ECO:0000256" key="4">
    <source>
        <dbReference type="SAM" id="MobiDB-lite"/>
    </source>
</evidence>
<dbReference type="EMBL" id="FPAQ01000017">
    <property type="protein sequence ID" value="SFT74385.1"/>
    <property type="molecule type" value="Genomic_DNA"/>
</dbReference>
<keyword evidence="5" id="KW-1133">Transmembrane helix</keyword>
<dbReference type="InterPro" id="IPR000160">
    <property type="entry name" value="GGDEF_dom"/>
</dbReference>
<dbReference type="Proteomes" id="UP000199594">
    <property type="component" value="Unassembled WGS sequence"/>
</dbReference>
<dbReference type="SMART" id="SM00267">
    <property type="entry name" value="GGDEF"/>
    <property type="match status" value="1"/>
</dbReference>
<evidence type="ECO:0000256" key="2">
    <source>
        <dbReference type="ARBA" id="ARBA00012528"/>
    </source>
</evidence>
<comment type="catalytic activity">
    <reaction evidence="3">
        <text>2 GTP = 3',3'-c-di-GMP + 2 diphosphate</text>
        <dbReference type="Rhea" id="RHEA:24898"/>
        <dbReference type="ChEBI" id="CHEBI:33019"/>
        <dbReference type="ChEBI" id="CHEBI:37565"/>
        <dbReference type="ChEBI" id="CHEBI:58805"/>
        <dbReference type="EC" id="2.7.7.65"/>
    </reaction>
</comment>
<dbReference type="InterPro" id="IPR050469">
    <property type="entry name" value="Diguanylate_Cyclase"/>
</dbReference>
<dbReference type="Gene3D" id="3.30.70.270">
    <property type="match status" value="1"/>
</dbReference>
<sequence>MTTAPARALRHRLLLAFGLIVATCAAAITYYAVHARQHVGADYTAMVADVVRSQSDPQELRTTLMRLDDGHPDHRAHQEELGELLPRIPRRIENLRVQVLRSDLPRQDYAPLIDELDLVQERIATLQARFDRAQRDGLDGEEIEALRTLGLEVEAGLAWSYSELSLLVQNASAGQRHLMEWLTAAVFGLLVMVVAAVGAVMLMMLRLQRQRDELRHLSQTDMLTGLFNRRRLQEVAEQEFTRRQRHPSPLSLMLLDLDHFKHINDAFGHPVGDEVLSSFAEILRHQVRRLDTVARMGGEEFAVLLPDTDGQDARQLAERVREATRAMPLPTEAGDYRLTVSIGVTEARQGDSFEHLYTRADRRLYAAKEAGRDRVVSGDALPEVANTGTPLDDDELDALQQDTAR</sequence>
<dbReference type="PANTHER" id="PTHR45138:SF9">
    <property type="entry name" value="DIGUANYLATE CYCLASE DGCM-RELATED"/>
    <property type="match status" value="1"/>
</dbReference>
<dbReference type="RefSeq" id="WP_089849514.1">
    <property type="nucleotide sequence ID" value="NZ_FPAQ01000017.1"/>
</dbReference>
<accession>A0A1I7AHT2</accession>
<dbReference type="SUPFAM" id="SSF55073">
    <property type="entry name" value="Nucleotide cyclase"/>
    <property type="match status" value="1"/>
</dbReference>
<evidence type="ECO:0000256" key="1">
    <source>
        <dbReference type="ARBA" id="ARBA00001946"/>
    </source>
</evidence>
<name>A0A1I7AHT2_9GAMM</name>
<keyword evidence="5" id="KW-0812">Transmembrane</keyword>
<evidence type="ECO:0000313" key="8">
    <source>
        <dbReference type="Proteomes" id="UP000199594"/>
    </source>
</evidence>
<evidence type="ECO:0000259" key="6">
    <source>
        <dbReference type="PROSITE" id="PS50887"/>
    </source>
</evidence>
<dbReference type="EC" id="2.7.7.65" evidence="2"/>
<dbReference type="AlphaFoldDB" id="A0A1I7AHT2"/>
<gene>
    <name evidence="7" type="ORF">SAMN04487956_11787</name>
</gene>
<dbReference type="Pfam" id="PF00990">
    <property type="entry name" value="GGDEF"/>
    <property type="match status" value="1"/>
</dbReference>
<comment type="cofactor">
    <cofactor evidence="1">
        <name>Mg(2+)</name>
        <dbReference type="ChEBI" id="CHEBI:18420"/>
    </cofactor>
</comment>
<dbReference type="PROSITE" id="PS50887">
    <property type="entry name" value="GGDEF"/>
    <property type="match status" value="1"/>
</dbReference>
<feature type="domain" description="GGDEF" evidence="6">
    <location>
        <begin position="248"/>
        <end position="380"/>
    </location>
</feature>
<reference evidence="7 8" key="1">
    <citation type="submission" date="2016-10" db="EMBL/GenBank/DDBJ databases">
        <authorList>
            <person name="de Groot N.N."/>
        </authorList>
    </citation>
    <scope>NUCLEOTIDE SEQUENCE [LARGE SCALE GENOMIC DNA]</scope>
    <source>
        <strain evidence="7 8">CGMCC 1.6493</strain>
    </source>
</reference>
<evidence type="ECO:0000313" key="7">
    <source>
        <dbReference type="EMBL" id="SFT74385.1"/>
    </source>
</evidence>
<feature type="transmembrane region" description="Helical" evidence="5">
    <location>
        <begin position="181"/>
        <end position="205"/>
    </location>
</feature>
<protein>
    <recommendedName>
        <fullName evidence="2">diguanylate cyclase</fullName>
        <ecNumber evidence="2">2.7.7.65</ecNumber>
    </recommendedName>
</protein>